<keyword evidence="1" id="KW-1133">Transmembrane helix</keyword>
<dbReference type="HOGENOM" id="CLU_3270915_0_0_9"/>
<keyword evidence="1" id="KW-0812">Transmembrane</keyword>
<gene>
    <name evidence="2" type="ordered locus">HBHAL_1872</name>
</gene>
<evidence type="ECO:0000313" key="3">
    <source>
        <dbReference type="Proteomes" id="UP000007397"/>
    </source>
</evidence>
<organism evidence="2 3">
    <name type="scientific">Halobacillus halophilus (strain ATCC 35676 / DSM 2266 / JCM 20832 / KCTC 3685 / LMG 17431 / NBRC 102448 / NCIMB 2269)</name>
    <name type="common">Sporosarcina halophila</name>
    <dbReference type="NCBI Taxonomy" id="866895"/>
    <lineage>
        <taxon>Bacteria</taxon>
        <taxon>Bacillati</taxon>
        <taxon>Bacillota</taxon>
        <taxon>Bacilli</taxon>
        <taxon>Bacillales</taxon>
        <taxon>Bacillaceae</taxon>
        <taxon>Halobacillus</taxon>
    </lineage>
</organism>
<keyword evidence="3" id="KW-1185">Reference proteome</keyword>
<keyword evidence="1" id="KW-0472">Membrane</keyword>
<reference evidence="2 3" key="1">
    <citation type="journal article" date="2013" name="Environ. Microbiol.">
        <title>Chloride and organic osmolytes: a hybrid strategy to cope with elevated salinities by the moderately halophilic, chloride-dependent bacterium Halobacillus halophilus.</title>
        <authorList>
            <person name="Saum S.H."/>
            <person name="Pfeiffer F."/>
            <person name="Palm P."/>
            <person name="Rampp M."/>
            <person name="Schuster S.C."/>
            <person name="Muller V."/>
            <person name="Oesterhelt D."/>
        </authorList>
    </citation>
    <scope>NUCLEOTIDE SEQUENCE [LARGE SCALE GENOMIC DNA]</scope>
    <source>
        <strain evidence="3">ATCC 35676 / DSM 2266 / JCM 20832 / KCTC 3685 / LMG 17431 / NBRC 102448 / NCIMB 2269</strain>
    </source>
</reference>
<accession>I0JJB6</accession>
<evidence type="ECO:0000313" key="2">
    <source>
        <dbReference type="EMBL" id="CCG44234.1"/>
    </source>
</evidence>
<dbReference type="AlphaFoldDB" id="I0JJB6"/>
<dbReference type="Proteomes" id="UP000007397">
    <property type="component" value="Chromosome"/>
</dbReference>
<proteinExistence type="predicted"/>
<dbReference type="KEGG" id="hhd:HBHAL_1872"/>
<dbReference type="EMBL" id="HE717023">
    <property type="protein sequence ID" value="CCG44234.1"/>
    <property type="molecule type" value="Genomic_DNA"/>
</dbReference>
<feature type="transmembrane region" description="Helical" evidence="1">
    <location>
        <begin position="16"/>
        <end position="36"/>
    </location>
</feature>
<name>I0JJB6_HALH3</name>
<evidence type="ECO:0000256" key="1">
    <source>
        <dbReference type="SAM" id="Phobius"/>
    </source>
</evidence>
<dbReference type="PATRIC" id="fig|866895.3.peg.872"/>
<protein>
    <submittedName>
        <fullName evidence="2">Uncharacterized protein</fullName>
    </submittedName>
</protein>
<sequence length="41" mass="4905">MKTYNGKKNRKHDKPIAALTYQSFHDGYFVIFLLFLSNRQL</sequence>